<keyword evidence="9" id="KW-1185">Reference proteome</keyword>
<dbReference type="PANTHER" id="PTHR30041:SF5">
    <property type="entry name" value="ARSENATE REDUCTASE-RELATED"/>
    <property type="match status" value="1"/>
</dbReference>
<proteinExistence type="inferred from homology"/>
<keyword evidence="2" id="KW-0059">Arsenical resistance</keyword>
<dbReference type="Gene3D" id="3.40.30.10">
    <property type="entry name" value="Glutaredoxin"/>
    <property type="match status" value="1"/>
</dbReference>
<evidence type="ECO:0000256" key="4">
    <source>
        <dbReference type="ARBA" id="ARBA00038969"/>
    </source>
</evidence>
<evidence type="ECO:0000256" key="7">
    <source>
        <dbReference type="RuleBase" id="RU362029"/>
    </source>
</evidence>
<comment type="similarity">
    <text evidence="1 6 7">Belongs to the ArsC family.</text>
</comment>
<comment type="catalytic activity">
    <reaction evidence="7">
        <text>[glutaredoxin]-dithiol + arsenate + glutathione + H(+) = glutathionyl-S-S-[glutaredoxin] + arsenite + H2O</text>
        <dbReference type="Rhea" id="RHEA:22016"/>
        <dbReference type="Rhea" id="RHEA-COMP:10729"/>
        <dbReference type="Rhea" id="RHEA-COMP:17668"/>
        <dbReference type="ChEBI" id="CHEBI:15377"/>
        <dbReference type="ChEBI" id="CHEBI:15378"/>
        <dbReference type="ChEBI" id="CHEBI:29242"/>
        <dbReference type="ChEBI" id="CHEBI:29950"/>
        <dbReference type="ChEBI" id="CHEBI:48597"/>
        <dbReference type="ChEBI" id="CHEBI:57925"/>
        <dbReference type="ChEBI" id="CHEBI:146199"/>
        <dbReference type="EC" id="1.20.4.1"/>
    </reaction>
</comment>
<gene>
    <name evidence="8" type="primary">arsC</name>
    <name evidence="8" type="ORF">VSR74_08620</name>
</gene>
<reference evidence="8 9" key="1">
    <citation type="submission" date="2024-01" db="EMBL/GenBank/DDBJ databases">
        <title>Pseudocitrobacter sp. Endophytic strain Cyp-38L.</title>
        <authorList>
            <person name="Amer M.A."/>
            <person name="Hamed S.M."/>
        </authorList>
    </citation>
    <scope>NUCLEOTIDE SEQUENCE [LARGE SCALE GENOMIC DNA]</scope>
    <source>
        <strain evidence="8 9">Cyp38S</strain>
    </source>
</reference>
<evidence type="ECO:0000256" key="3">
    <source>
        <dbReference type="ARBA" id="ARBA00023002"/>
    </source>
</evidence>
<dbReference type="Pfam" id="PF03960">
    <property type="entry name" value="ArsC"/>
    <property type="match status" value="1"/>
</dbReference>
<dbReference type="GO" id="GO:0008794">
    <property type="term" value="F:arsenate reductase (glutaredoxin) activity"/>
    <property type="evidence" value="ECO:0007669"/>
    <property type="project" value="UniProtKB-EC"/>
</dbReference>
<dbReference type="CDD" id="cd03034">
    <property type="entry name" value="ArsC_ArsC"/>
    <property type="match status" value="1"/>
</dbReference>
<dbReference type="Proteomes" id="UP001444146">
    <property type="component" value="Unassembled WGS sequence"/>
</dbReference>
<dbReference type="RefSeq" id="WP_347794282.1">
    <property type="nucleotide sequence ID" value="NZ_JAYMYY010000001.1"/>
</dbReference>
<evidence type="ECO:0000256" key="2">
    <source>
        <dbReference type="ARBA" id="ARBA00022849"/>
    </source>
</evidence>
<dbReference type="EMBL" id="JAYMYY010000001">
    <property type="protein sequence ID" value="MEO3989877.1"/>
    <property type="molecule type" value="Genomic_DNA"/>
</dbReference>
<dbReference type="SUPFAM" id="SSF52833">
    <property type="entry name" value="Thioredoxin-like"/>
    <property type="match status" value="1"/>
</dbReference>
<dbReference type="InterPro" id="IPR036249">
    <property type="entry name" value="Thioredoxin-like_sf"/>
</dbReference>
<sequence length="142" mass="15940">MSNIIIYHNPACGTSRNTLEMIRNSGTEPTVILYLENPPSRDELSKLIADMGISARALLRQNVEPYETLGLADERFSDAELMTFMLQYPILINRPIVVTPLGTLLCRPSETVLDILPDAQKHAFSKEDGEKVVDEQGQWLKP</sequence>
<dbReference type="EC" id="1.20.4.1" evidence="4 7"/>
<dbReference type="NCBIfam" id="TIGR00014">
    <property type="entry name" value="arsC"/>
    <property type="match status" value="1"/>
</dbReference>
<protein>
    <recommendedName>
        <fullName evidence="5 7">Arsenate reductase</fullName>
        <ecNumber evidence="4 7">1.20.4.1</ecNumber>
    </recommendedName>
</protein>
<dbReference type="PANTHER" id="PTHR30041">
    <property type="entry name" value="ARSENATE REDUCTASE"/>
    <property type="match status" value="1"/>
</dbReference>
<dbReference type="NCBIfam" id="NF007456">
    <property type="entry name" value="PRK10026.1"/>
    <property type="match status" value="1"/>
</dbReference>
<dbReference type="PROSITE" id="PS51353">
    <property type="entry name" value="ARSC"/>
    <property type="match status" value="1"/>
</dbReference>
<evidence type="ECO:0000256" key="1">
    <source>
        <dbReference type="ARBA" id="ARBA00007198"/>
    </source>
</evidence>
<dbReference type="InterPro" id="IPR006660">
    <property type="entry name" value="Arsenate_reductase-like"/>
</dbReference>
<comment type="caution">
    <text evidence="8">The sequence shown here is derived from an EMBL/GenBank/DDBJ whole genome shotgun (WGS) entry which is preliminary data.</text>
</comment>
<evidence type="ECO:0000256" key="5">
    <source>
        <dbReference type="ARBA" id="ARBA00039879"/>
    </source>
</evidence>
<accession>A0ABV0HIF1</accession>
<name>A0ABV0HIF1_9ENTR</name>
<dbReference type="InterPro" id="IPR006659">
    <property type="entry name" value="Arsenate_reductase"/>
</dbReference>
<evidence type="ECO:0000313" key="8">
    <source>
        <dbReference type="EMBL" id="MEO3989877.1"/>
    </source>
</evidence>
<organism evidence="8 9">
    <name type="scientific">Pseudocitrobacter cyperus</name>
    <dbReference type="NCBI Taxonomy" id="3112843"/>
    <lineage>
        <taxon>Bacteria</taxon>
        <taxon>Pseudomonadati</taxon>
        <taxon>Pseudomonadota</taxon>
        <taxon>Gammaproteobacteria</taxon>
        <taxon>Enterobacterales</taxon>
        <taxon>Enterobacteriaceae</taxon>
        <taxon>Pseudocitrobacter</taxon>
    </lineage>
</organism>
<evidence type="ECO:0000256" key="6">
    <source>
        <dbReference type="PROSITE-ProRule" id="PRU01282"/>
    </source>
</evidence>
<evidence type="ECO:0000313" key="9">
    <source>
        <dbReference type="Proteomes" id="UP001444146"/>
    </source>
</evidence>
<keyword evidence="3 7" id="KW-0560">Oxidoreductase</keyword>